<dbReference type="RefSeq" id="WP_133535610.1">
    <property type="nucleotide sequence ID" value="NZ_SNYH01000003.1"/>
</dbReference>
<evidence type="ECO:0000313" key="2">
    <source>
        <dbReference type="Proteomes" id="UP000295390"/>
    </source>
</evidence>
<gene>
    <name evidence="1" type="ORF">DFQ07_1472</name>
</gene>
<reference evidence="1 2" key="1">
    <citation type="submission" date="2019-03" db="EMBL/GenBank/DDBJ databases">
        <title>Genomic Encyclopedia of Type Strains, Phase III (KMG-III): the genomes of soil and plant-associated and newly described type strains.</title>
        <authorList>
            <person name="Whitman W."/>
        </authorList>
    </citation>
    <scope>NUCLEOTIDE SEQUENCE [LARGE SCALE GENOMIC DNA]</scope>
    <source>
        <strain evidence="1 2">CECT 8283</strain>
    </source>
</reference>
<dbReference type="AlphaFoldDB" id="A0A4R6TIF3"/>
<dbReference type="Proteomes" id="UP000295390">
    <property type="component" value="Unassembled WGS sequence"/>
</dbReference>
<evidence type="ECO:0000313" key="1">
    <source>
        <dbReference type="EMBL" id="TDQ27621.1"/>
    </source>
</evidence>
<comment type="caution">
    <text evidence="1">The sequence shown here is derived from an EMBL/GenBank/DDBJ whole genome shotgun (WGS) entry which is preliminary data.</text>
</comment>
<dbReference type="EMBL" id="SNYH01000003">
    <property type="protein sequence ID" value="TDQ27621.1"/>
    <property type="molecule type" value="Genomic_DNA"/>
</dbReference>
<accession>A0A4R6TIF3</accession>
<proteinExistence type="predicted"/>
<protein>
    <submittedName>
        <fullName evidence="1">Uncharacterized protein</fullName>
    </submittedName>
</protein>
<sequence>MNTKQVIKEVHSKESTANETLYFPFANGEVTTGIIFSEPTGYVIKTVENNNEISSGSNSKTESLGMLETHCLIVETTKSVTVEVYTNKH</sequence>
<organism evidence="1 2">
    <name type="scientific">Tenacibaculum caenipelagi</name>
    <dbReference type="NCBI Taxonomy" id="1325435"/>
    <lineage>
        <taxon>Bacteria</taxon>
        <taxon>Pseudomonadati</taxon>
        <taxon>Bacteroidota</taxon>
        <taxon>Flavobacteriia</taxon>
        <taxon>Flavobacteriales</taxon>
        <taxon>Flavobacteriaceae</taxon>
        <taxon>Tenacibaculum</taxon>
    </lineage>
</organism>
<keyword evidence="2" id="KW-1185">Reference proteome</keyword>
<name>A0A4R6TIF3_9FLAO</name>